<organism evidence="4 5">
    <name type="scientific">Tagetes erecta</name>
    <name type="common">African marigold</name>
    <dbReference type="NCBI Taxonomy" id="13708"/>
    <lineage>
        <taxon>Eukaryota</taxon>
        <taxon>Viridiplantae</taxon>
        <taxon>Streptophyta</taxon>
        <taxon>Embryophyta</taxon>
        <taxon>Tracheophyta</taxon>
        <taxon>Spermatophyta</taxon>
        <taxon>Magnoliopsida</taxon>
        <taxon>eudicotyledons</taxon>
        <taxon>Gunneridae</taxon>
        <taxon>Pentapetalae</taxon>
        <taxon>asterids</taxon>
        <taxon>campanulids</taxon>
        <taxon>Asterales</taxon>
        <taxon>Asteraceae</taxon>
        <taxon>Asteroideae</taxon>
        <taxon>Heliantheae alliance</taxon>
        <taxon>Tageteae</taxon>
        <taxon>Tagetes</taxon>
    </lineage>
</organism>
<dbReference type="Pfam" id="PF00079">
    <property type="entry name" value="Serpin"/>
    <property type="match status" value="1"/>
</dbReference>
<evidence type="ECO:0000313" key="4">
    <source>
        <dbReference type="EMBL" id="KAK1407515.1"/>
    </source>
</evidence>
<dbReference type="PANTHER" id="PTHR11461:SF211">
    <property type="entry name" value="GH10112P-RELATED"/>
    <property type="match status" value="1"/>
</dbReference>
<comment type="caution">
    <text evidence="4">The sequence shown here is derived from an EMBL/GenBank/DDBJ whole genome shotgun (WGS) entry which is preliminary data.</text>
</comment>
<dbReference type="Gene3D" id="3.30.497.10">
    <property type="entry name" value="Antithrombin, subunit I, domain 2"/>
    <property type="match status" value="1"/>
</dbReference>
<evidence type="ECO:0000313" key="5">
    <source>
        <dbReference type="Proteomes" id="UP001229421"/>
    </source>
</evidence>
<dbReference type="PROSITE" id="PS00284">
    <property type="entry name" value="SERPIN"/>
    <property type="match status" value="1"/>
</dbReference>
<dbReference type="InterPro" id="IPR042185">
    <property type="entry name" value="Serpin_sf_2"/>
</dbReference>
<feature type="domain" description="Serpin" evidence="3">
    <location>
        <begin position="15"/>
        <end position="407"/>
    </location>
</feature>
<sequence length="410" mass="46274">MDLEQSTSKQTQVSITLATHLLINKFTNSNVVFSPLSIHVVLSILAAGSKGRTHDQLLAFLNANTAEELNSLYSHLVPLIFTNMSSPSNERQLSVYDISRESERPKLSVANGVWVDKTLSFKPSFKEVADTVYEAACIQVDFRAEAIEVANEVNLWAEEQTKGLIKQVLPTNAVNKFTRLIFANAIYFKGTWSDVFDEAGTTDDDFHLLNGTKVQVPFMRRSYSNEFVCEHDDFKVLGLPYSQCRDKREFTMYFFLPNAKDGLKSLIEKISSASHFLDDHIPRRRVEVRKLLLPKFKIGIEFEASDMLKELGVVLPFDDEANFSEMVESSVDESLNVSGIHHKAFVEVNEFGTEAAAVSVEDQDCGFCLEEKPPCYEVDFVADHPFLFVIREDVTRVVLFMGQVNDPRIG</sequence>
<dbReference type="GO" id="GO:0005615">
    <property type="term" value="C:extracellular space"/>
    <property type="evidence" value="ECO:0007669"/>
    <property type="project" value="InterPro"/>
</dbReference>
<dbReference type="SMART" id="SM00093">
    <property type="entry name" value="SERPIN"/>
    <property type="match status" value="1"/>
</dbReference>
<dbReference type="InterPro" id="IPR000215">
    <property type="entry name" value="Serpin_fam"/>
</dbReference>
<evidence type="ECO:0000256" key="2">
    <source>
        <dbReference type="RuleBase" id="RU000411"/>
    </source>
</evidence>
<dbReference type="InterPro" id="IPR036186">
    <property type="entry name" value="Serpin_sf"/>
</dbReference>
<dbReference type="Gene3D" id="2.30.39.10">
    <property type="entry name" value="Alpha-1-antitrypsin, domain 1"/>
    <property type="match status" value="1"/>
</dbReference>
<protein>
    <recommendedName>
        <fullName evidence="3">Serpin domain-containing protein</fullName>
    </recommendedName>
</protein>
<evidence type="ECO:0000256" key="1">
    <source>
        <dbReference type="ARBA" id="ARBA00009500"/>
    </source>
</evidence>
<reference evidence="4" key="1">
    <citation type="journal article" date="2023" name="bioRxiv">
        <title>Improved chromosome-level genome assembly for marigold (Tagetes erecta).</title>
        <authorList>
            <person name="Jiang F."/>
            <person name="Yuan L."/>
            <person name="Wang S."/>
            <person name="Wang H."/>
            <person name="Xu D."/>
            <person name="Wang A."/>
            <person name="Fan W."/>
        </authorList>
    </citation>
    <scope>NUCLEOTIDE SEQUENCE</scope>
    <source>
        <strain evidence="4">WSJ</strain>
        <tissue evidence="4">Leaf</tissue>
    </source>
</reference>
<dbReference type="PANTHER" id="PTHR11461">
    <property type="entry name" value="SERINE PROTEASE INHIBITOR, SERPIN"/>
    <property type="match status" value="1"/>
</dbReference>
<proteinExistence type="inferred from homology"/>
<dbReference type="InterPro" id="IPR023795">
    <property type="entry name" value="Serpin_CS"/>
</dbReference>
<evidence type="ECO:0000259" key="3">
    <source>
        <dbReference type="SMART" id="SM00093"/>
    </source>
</evidence>
<dbReference type="GO" id="GO:0004867">
    <property type="term" value="F:serine-type endopeptidase inhibitor activity"/>
    <property type="evidence" value="ECO:0007669"/>
    <property type="project" value="InterPro"/>
</dbReference>
<keyword evidence="5" id="KW-1185">Reference proteome</keyword>
<dbReference type="InterPro" id="IPR023796">
    <property type="entry name" value="Serpin_dom"/>
</dbReference>
<gene>
    <name evidence="4" type="ORF">QVD17_39131</name>
</gene>
<dbReference type="Proteomes" id="UP001229421">
    <property type="component" value="Unassembled WGS sequence"/>
</dbReference>
<name>A0AAD8JTG1_TARER</name>
<dbReference type="EMBL" id="JAUHHV010000011">
    <property type="protein sequence ID" value="KAK1407515.1"/>
    <property type="molecule type" value="Genomic_DNA"/>
</dbReference>
<dbReference type="AlphaFoldDB" id="A0AAD8JTG1"/>
<accession>A0AAD8JTG1</accession>
<comment type="similarity">
    <text evidence="1 2">Belongs to the serpin family.</text>
</comment>
<dbReference type="SUPFAM" id="SSF56574">
    <property type="entry name" value="Serpins"/>
    <property type="match status" value="1"/>
</dbReference>
<dbReference type="CDD" id="cd02043">
    <property type="entry name" value="serpinP_plants"/>
    <property type="match status" value="1"/>
</dbReference>
<dbReference type="InterPro" id="IPR042178">
    <property type="entry name" value="Serpin_sf_1"/>
</dbReference>